<comment type="catalytic activity">
    <reaction evidence="5">
        <text>an anthocyanidin + UDP-alpha-D-glucose + H(+) = an anthocyanidin 3-O-beta-D-glucoside + UDP</text>
        <dbReference type="Rhea" id="RHEA:20093"/>
        <dbReference type="ChEBI" id="CHEBI:15378"/>
        <dbReference type="ChEBI" id="CHEBI:16307"/>
        <dbReference type="ChEBI" id="CHEBI:58223"/>
        <dbReference type="ChEBI" id="CHEBI:58885"/>
        <dbReference type="ChEBI" id="CHEBI:143576"/>
        <dbReference type="EC" id="2.4.1.115"/>
    </reaction>
</comment>
<keyword evidence="3 6" id="KW-0328">Glycosyltransferase</keyword>
<dbReference type="AlphaFoldDB" id="A0AAV2DGD7"/>
<dbReference type="EMBL" id="OZ034815">
    <property type="protein sequence ID" value="CAL1372950.1"/>
    <property type="molecule type" value="Genomic_DNA"/>
</dbReference>
<keyword evidence="9" id="KW-1185">Reference proteome</keyword>
<evidence type="ECO:0000256" key="2">
    <source>
        <dbReference type="ARBA" id="ARBA00009995"/>
    </source>
</evidence>
<comment type="similarity">
    <text evidence="2 6">Belongs to the UDP-glycosyltransferase family.</text>
</comment>
<accession>A0AAV2DGD7</accession>
<evidence type="ECO:0000256" key="4">
    <source>
        <dbReference type="ARBA" id="ARBA00022679"/>
    </source>
</evidence>
<evidence type="ECO:0000313" key="9">
    <source>
        <dbReference type="Proteomes" id="UP001497516"/>
    </source>
</evidence>
<evidence type="ECO:0000256" key="7">
    <source>
        <dbReference type="RuleBase" id="RU362057"/>
    </source>
</evidence>
<evidence type="ECO:0000256" key="3">
    <source>
        <dbReference type="ARBA" id="ARBA00022676"/>
    </source>
</evidence>
<dbReference type="PANTHER" id="PTHR48047">
    <property type="entry name" value="GLYCOSYLTRANSFERASE"/>
    <property type="match status" value="1"/>
</dbReference>
<proteinExistence type="inferred from homology"/>
<reference evidence="8 9" key="1">
    <citation type="submission" date="2024-04" db="EMBL/GenBank/DDBJ databases">
        <authorList>
            <person name="Fracassetti M."/>
        </authorList>
    </citation>
    <scope>NUCLEOTIDE SEQUENCE [LARGE SCALE GENOMIC DNA]</scope>
</reference>
<dbReference type="Gene3D" id="3.40.50.2000">
    <property type="entry name" value="Glycogen Phosphorylase B"/>
    <property type="match status" value="2"/>
</dbReference>
<gene>
    <name evidence="8" type="ORF">LTRI10_LOCUS14913</name>
</gene>
<dbReference type="CDD" id="cd03784">
    <property type="entry name" value="GT1_Gtf-like"/>
    <property type="match status" value="1"/>
</dbReference>
<protein>
    <recommendedName>
        <fullName evidence="7">Glycosyltransferase</fullName>
        <ecNumber evidence="7">2.4.1.-</ecNumber>
    </recommendedName>
</protein>
<dbReference type="SUPFAM" id="SSF53756">
    <property type="entry name" value="UDP-Glycosyltransferase/glycogen phosphorylase"/>
    <property type="match status" value="1"/>
</dbReference>
<dbReference type="FunFam" id="3.40.50.2000:FF:000047">
    <property type="entry name" value="Glycosyltransferase"/>
    <property type="match status" value="1"/>
</dbReference>
<name>A0AAV2DGD7_9ROSI</name>
<keyword evidence="4 6" id="KW-0808">Transferase</keyword>
<dbReference type="InterPro" id="IPR002213">
    <property type="entry name" value="UDP_glucos_trans"/>
</dbReference>
<dbReference type="GO" id="GO:0047213">
    <property type="term" value="F:anthocyanidin 3-O-glucosyltransferase activity"/>
    <property type="evidence" value="ECO:0007669"/>
    <property type="project" value="UniProtKB-EC"/>
</dbReference>
<dbReference type="Proteomes" id="UP001497516">
    <property type="component" value="Chromosome 2"/>
</dbReference>
<organism evidence="8 9">
    <name type="scientific">Linum trigynum</name>
    <dbReference type="NCBI Taxonomy" id="586398"/>
    <lineage>
        <taxon>Eukaryota</taxon>
        <taxon>Viridiplantae</taxon>
        <taxon>Streptophyta</taxon>
        <taxon>Embryophyta</taxon>
        <taxon>Tracheophyta</taxon>
        <taxon>Spermatophyta</taxon>
        <taxon>Magnoliopsida</taxon>
        <taxon>eudicotyledons</taxon>
        <taxon>Gunneridae</taxon>
        <taxon>Pentapetalae</taxon>
        <taxon>rosids</taxon>
        <taxon>fabids</taxon>
        <taxon>Malpighiales</taxon>
        <taxon>Linaceae</taxon>
        <taxon>Linum</taxon>
    </lineage>
</organism>
<dbReference type="PROSITE" id="PS00375">
    <property type="entry name" value="UDPGT"/>
    <property type="match status" value="1"/>
</dbReference>
<evidence type="ECO:0000313" key="8">
    <source>
        <dbReference type="EMBL" id="CAL1372950.1"/>
    </source>
</evidence>
<evidence type="ECO:0000256" key="6">
    <source>
        <dbReference type="RuleBase" id="RU003718"/>
    </source>
</evidence>
<sequence length="505" mass="56467">MASTTKTQQLHFLLFPYMAQGHMIPMVDIAKLLASRPDVVVTIVTTPVNAARFKSPLDRAINELRLPISVISLRLPCSEAGLPENCENVDLLPSITSLIDIYRAAALMEPQVETLFETLSPPPSCIISDFCLPYTNRIAKKFDVPRISFHGFSCFCLLCLRCVTFHGDEFEAMSEHEYFELPGFPGGIEITRAQLPLQYKNLVSDSTEKGNLDDVSQAESDAYGFIVNTFEELEAEYLEELKVAKQGRVWCVGPVSLTNCFELDKLERGNSSVSSSLSSSARVHQCLSWLDGKEQSSVIYVCLGSICNLSSPQLMELALGLEASDKTFLWVVREIEKTKELFQWMEEEKFEERVSSKGMVIRGWAPQVMILSHRSIGGFLTHCGWNSSLEGISAGVPLVTWPLFGDQFCNEKLIVEVVKIGVKVGAWRPTYWNGNETEEVFVKREQVARAVRLVMDGGEEGEARRTRAKELAERAKRAVGNGGSSHTNVTTLIEDIIKHQEQRKQ</sequence>
<dbReference type="EC" id="2.4.1.-" evidence="7"/>
<comment type="pathway">
    <text evidence="1">Pigment biosynthesis; anthocyanin biosynthesis.</text>
</comment>
<dbReference type="PANTHER" id="PTHR48047:SF229">
    <property type="entry name" value="UDP-GLYCOSYLTRANSFERASE 73C3-RELATED"/>
    <property type="match status" value="1"/>
</dbReference>
<dbReference type="Pfam" id="PF00201">
    <property type="entry name" value="UDPGT"/>
    <property type="match status" value="1"/>
</dbReference>
<dbReference type="InterPro" id="IPR035595">
    <property type="entry name" value="UDP_glycos_trans_CS"/>
</dbReference>
<evidence type="ECO:0000256" key="5">
    <source>
        <dbReference type="ARBA" id="ARBA00047606"/>
    </source>
</evidence>
<evidence type="ECO:0000256" key="1">
    <source>
        <dbReference type="ARBA" id="ARBA00004935"/>
    </source>
</evidence>